<dbReference type="InParanoid" id="E6W2Q2"/>
<dbReference type="InterPro" id="IPR005225">
    <property type="entry name" value="Small_GTP-bd"/>
</dbReference>
<evidence type="ECO:0000256" key="2">
    <source>
        <dbReference type="ARBA" id="ARBA00020953"/>
    </source>
</evidence>
<sequence length="457" mass="51567">MKKKPIVCIIGRPNVGKSTLFNRIAKKRIAIVEDIPGVTRDRNYHDVEWEDKEFTIVDTGGFESETGKGSLEASMVEQTGIAAAEADRVIFLLDGQTGPIADDFAIMDMLRRHEKPVYIAVNKIDAPSHEKILLDFYQLGVDEVFPVSAAHGRGVDDLLDTVTEGFASTAHQDSPEEIDEDSIPIKVAIVGRPNVGKSSLVNKICGENRVVASEVPGTTRDTIHTPVRREGRDFILLDTAGIRRKSKAYSENLERYSVFRSITAIEEAHVVILMLDATEGITDQDLKVASYAWEAGKPIIIAVNKWDLVAKETMTYREFEKDIEHRFKFSTKPIILFISALSGQRVVKLFDLARSLYEKTRFRVNTNELNELIQSATAKHAPPAAHTGGKRLKFYYVTQISRHPFIIVIFCNYPDSVHFSYKRYLTNVVREAYSLYNVPVILKFRKRASSDREQTEK</sequence>
<dbReference type="Pfam" id="PF14714">
    <property type="entry name" value="KH_dom-like"/>
    <property type="match status" value="1"/>
</dbReference>
<comment type="subunit">
    <text evidence="8">Associates with the 50S ribosomal subunit.</text>
</comment>
<comment type="similarity">
    <text evidence="1 8 9 10">Belongs to the TRAFAC class TrmE-Era-EngA-EngB-Septin-like GTPase superfamily. EngA (Der) GTPase family.</text>
</comment>
<dbReference type="SUPFAM" id="SSF52540">
    <property type="entry name" value="P-loop containing nucleoside triphosphate hydrolases"/>
    <property type="match status" value="2"/>
</dbReference>
<dbReference type="FunFam" id="3.40.50.300:FF:000057">
    <property type="entry name" value="GTPase Der"/>
    <property type="match status" value="1"/>
</dbReference>
<dbReference type="OrthoDB" id="9805918at2"/>
<evidence type="ECO:0000256" key="3">
    <source>
        <dbReference type="ARBA" id="ARBA00022517"/>
    </source>
</evidence>
<evidence type="ECO:0000256" key="6">
    <source>
        <dbReference type="ARBA" id="ARBA00023134"/>
    </source>
</evidence>
<dbReference type="InterPro" id="IPR027417">
    <property type="entry name" value="P-loop_NTPase"/>
</dbReference>
<dbReference type="Proteomes" id="UP000002572">
    <property type="component" value="Chromosome"/>
</dbReference>
<dbReference type="KEGG" id="din:Selin_0896"/>
<dbReference type="AlphaFoldDB" id="E6W2Q2"/>
<dbReference type="InterPro" id="IPR003593">
    <property type="entry name" value="AAA+_ATPase"/>
</dbReference>
<dbReference type="InterPro" id="IPR031166">
    <property type="entry name" value="G_ENGA"/>
</dbReference>
<dbReference type="STRING" id="653733.Selin_0896"/>
<dbReference type="Gene3D" id="3.30.300.20">
    <property type="match status" value="1"/>
</dbReference>
<dbReference type="InterPro" id="IPR006073">
    <property type="entry name" value="GTP-bd"/>
</dbReference>
<dbReference type="InterPro" id="IPR032859">
    <property type="entry name" value="KH_dom-like"/>
</dbReference>
<keyword evidence="3 8" id="KW-0690">Ribosome biogenesis</keyword>
<dbReference type="InterPro" id="IPR016484">
    <property type="entry name" value="GTPase_Der"/>
</dbReference>
<dbReference type="GO" id="GO:0042254">
    <property type="term" value="P:ribosome biogenesis"/>
    <property type="evidence" value="ECO:0007669"/>
    <property type="project" value="UniProtKB-KW"/>
</dbReference>
<evidence type="ECO:0000256" key="4">
    <source>
        <dbReference type="ARBA" id="ARBA00022737"/>
    </source>
</evidence>
<feature type="domain" description="EngA-type G" evidence="11">
    <location>
        <begin position="185"/>
        <end position="361"/>
    </location>
</feature>
<dbReference type="GO" id="GO:0005525">
    <property type="term" value="F:GTP binding"/>
    <property type="evidence" value="ECO:0007669"/>
    <property type="project" value="UniProtKB-UniRule"/>
</dbReference>
<dbReference type="InterPro" id="IPR015946">
    <property type="entry name" value="KH_dom-like_a/b"/>
</dbReference>
<protein>
    <recommendedName>
        <fullName evidence="2 8">GTPase Der</fullName>
    </recommendedName>
    <alternativeName>
        <fullName evidence="7 8">GTP-binding protein EngA</fullName>
    </alternativeName>
</protein>
<dbReference type="CDD" id="cd01895">
    <property type="entry name" value="EngA2"/>
    <property type="match status" value="1"/>
</dbReference>
<comment type="function">
    <text evidence="8 10">GTPase that plays an essential role in the late steps of ribosome biogenesis.</text>
</comment>
<feature type="binding site" evidence="8">
    <location>
        <begin position="238"/>
        <end position="242"/>
    </location>
    <ligand>
        <name>GTP</name>
        <dbReference type="ChEBI" id="CHEBI:37565"/>
        <label>2</label>
    </ligand>
</feature>
<dbReference type="FunFam" id="3.30.300.20:FF:000004">
    <property type="entry name" value="GTPase Der"/>
    <property type="match status" value="1"/>
</dbReference>
<reference evidence="12 13" key="1">
    <citation type="submission" date="2010-12" db="EMBL/GenBank/DDBJ databases">
        <title>Complete sequence of Desulfurispirillum indicum S5.</title>
        <authorList>
            <consortium name="US DOE Joint Genome Institute"/>
            <person name="Lucas S."/>
            <person name="Copeland A."/>
            <person name="Lapidus A."/>
            <person name="Cheng J.-F."/>
            <person name="Goodwin L."/>
            <person name="Pitluck S."/>
            <person name="Chertkov O."/>
            <person name="Held B."/>
            <person name="Detter J.C."/>
            <person name="Han C."/>
            <person name="Tapia R."/>
            <person name="Land M."/>
            <person name="Hauser L."/>
            <person name="Kyrpides N."/>
            <person name="Ivanova N."/>
            <person name="Mikhailova N."/>
            <person name="Haggblom M."/>
            <person name="Rauschenbach I."/>
            <person name="Bini E."/>
            <person name="Woyke T."/>
        </authorList>
    </citation>
    <scope>NUCLEOTIDE SEQUENCE [LARGE SCALE GENOMIC DNA]</scope>
    <source>
        <strain evidence="13">ATCC BAA-1389 / DSM 22839 / S5</strain>
    </source>
</reference>
<keyword evidence="5 8" id="KW-0547">Nucleotide-binding</keyword>
<evidence type="ECO:0000313" key="12">
    <source>
        <dbReference type="EMBL" id="ADU65636.1"/>
    </source>
</evidence>
<keyword evidence="4 10" id="KW-0677">Repeat</keyword>
<feature type="binding site" evidence="8">
    <location>
        <begin position="191"/>
        <end position="198"/>
    </location>
    <ligand>
        <name>GTP</name>
        <dbReference type="ChEBI" id="CHEBI:37565"/>
        <label>2</label>
    </ligand>
</feature>
<dbReference type="FunCoup" id="E6W2Q2">
    <property type="interactions" value="482"/>
</dbReference>
<evidence type="ECO:0000256" key="9">
    <source>
        <dbReference type="PROSITE-ProRule" id="PRU01049"/>
    </source>
</evidence>
<dbReference type="PANTHER" id="PTHR43834:SF6">
    <property type="entry name" value="GTPASE DER"/>
    <property type="match status" value="1"/>
</dbReference>
<feature type="binding site" evidence="8">
    <location>
        <begin position="122"/>
        <end position="125"/>
    </location>
    <ligand>
        <name>GTP</name>
        <dbReference type="ChEBI" id="CHEBI:37565"/>
        <label>1</label>
    </ligand>
</feature>
<dbReference type="NCBIfam" id="TIGR03594">
    <property type="entry name" value="GTPase_EngA"/>
    <property type="match status" value="1"/>
</dbReference>
<evidence type="ECO:0000256" key="5">
    <source>
        <dbReference type="ARBA" id="ARBA00022741"/>
    </source>
</evidence>
<dbReference type="Pfam" id="PF01926">
    <property type="entry name" value="MMR_HSR1"/>
    <property type="match status" value="2"/>
</dbReference>
<feature type="binding site" evidence="8">
    <location>
        <begin position="58"/>
        <end position="62"/>
    </location>
    <ligand>
        <name>GTP</name>
        <dbReference type="ChEBI" id="CHEBI:37565"/>
        <label>1</label>
    </ligand>
</feature>
<dbReference type="PANTHER" id="PTHR43834">
    <property type="entry name" value="GTPASE DER"/>
    <property type="match status" value="1"/>
</dbReference>
<dbReference type="EMBL" id="CP002432">
    <property type="protein sequence ID" value="ADU65636.1"/>
    <property type="molecule type" value="Genomic_DNA"/>
</dbReference>
<dbReference type="HOGENOM" id="CLU_016077_6_2_0"/>
<accession>E6W2Q2</accession>
<dbReference type="RefSeq" id="WP_013505522.1">
    <property type="nucleotide sequence ID" value="NC_014836.1"/>
</dbReference>
<feature type="domain" description="EngA-type G" evidence="11">
    <location>
        <begin position="5"/>
        <end position="170"/>
    </location>
</feature>
<gene>
    <name evidence="8" type="primary">der</name>
    <name evidence="12" type="ordered locus">Selin_0896</name>
</gene>
<dbReference type="PRINTS" id="PR00326">
    <property type="entry name" value="GTP1OBG"/>
</dbReference>
<evidence type="ECO:0000259" key="11">
    <source>
        <dbReference type="PROSITE" id="PS51712"/>
    </source>
</evidence>
<dbReference type="Gene3D" id="3.40.50.300">
    <property type="entry name" value="P-loop containing nucleotide triphosphate hydrolases"/>
    <property type="match status" value="2"/>
</dbReference>
<dbReference type="PROSITE" id="PS51712">
    <property type="entry name" value="G_ENGA"/>
    <property type="match status" value="2"/>
</dbReference>
<evidence type="ECO:0000313" key="13">
    <source>
        <dbReference type="Proteomes" id="UP000002572"/>
    </source>
</evidence>
<keyword evidence="13" id="KW-1185">Reference proteome</keyword>
<evidence type="ECO:0000256" key="1">
    <source>
        <dbReference type="ARBA" id="ARBA00008279"/>
    </source>
</evidence>
<feature type="binding site" evidence="8">
    <location>
        <begin position="304"/>
        <end position="307"/>
    </location>
    <ligand>
        <name>GTP</name>
        <dbReference type="ChEBI" id="CHEBI:37565"/>
        <label>2</label>
    </ligand>
</feature>
<evidence type="ECO:0000256" key="7">
    <source>
        <dbReference type="ARBA" id="ARBA00032345"/>
    </source>
</evidence>
<dbReference type="FunFam" id="3.40.50.300:FF:000040">
    <property type="entry name" value="GTPase Der"/>
    <property type="match status" value="1"/>
</dbReference>
<dbReference type="NCBIfam" id="TIGR00231">
    <property type="entry name" value="small_GTP"/>
    <property type="match status" value="2"/>
</dbReference>
<dbReference type="eggNOG" id="COG1160">
    <property type="taxonomic scope" value="Bacteria"/>
</dbReference>
<dbReference type="HAMAP" id="MF_00195">
    <property type="entry name" value="GTPase_Der"/>
    <property type="match status" value="1"/>
</dbReference>
<organism evidence="12 13">
    <name type="scientific">Desulfurispirillum indicum (strain ATCC BAA-1389 / DSM 22839 / S5)</name>
    <dbReference type="NCBI Taxonomy" id="653733"/>
    <lineage>
        <taxon>Bacteria</taxon>
        <taxon>Pseudomonadati</taxon>
        <taxon>Chrysiogenota</taxon>
        <taxon>Chrysiogenia</taxon>
        <taxon>Chrysiogenales</taxon>
        <taxon>Chrysiogenaceae</taxon>
        <taxon>Desulfurispirillum</taxon>
    </lineage>
</organism>
<dbReference type="PIRSF" id="PIRSF006485">
    <property type="entry name" value="GTP-binding_EngA"/>
    <property type="match status" value="1"/>
</dbReference>
<evidence type="ECO:0000256" key="8">
    <source>
        <dbReference type="HAMAP-Rule" id="MF_00195"/>
    </source>
</evidence>
<name>E6W2Q2_DESIS</name>
<keyword evidence="6 8" id="KW-0342">GTP-binding</keyword>
<feature type="binding site" evidence="8">
    <location>
        <begin position="11"/>
        <end position="18"/>
    </location>
    <ligand>
        <name>GTP</name>
        <dbReference type="ChEBI" id="CHEBI:37565"/>
        <label>1</label>
    </ligand>
</feature>
<proteinExistence type="inferred from homology"/>
<evidence type="ECO:0000256" key="10">
    <source>
        <dbReference type="RuleBase" id="RU004481"/>
    </source>
</evidence>
<dbReference type="SMART" id="SM00382">
    <property type="entry name" value="AAA"/>
    <property type="match status" value="2"/>
</dbReference>
<dbReference type="CDD" id="cd01894">
    <property type="entry name" value="EngA1"/>
    <property type="match status" value="1"/>
</dbReference>
<dbReference type="GO" id="GO:0043022">
    <property type="term" value="F:ribosome binding"/>
    <property type="evidence" value="ECO:0007669"/>
    <property type="project" value="TreeGrafter"/>
</dbReference>